<dbReference type="GO" id="GO:0003729">
    <property type="term" value="F:mRNA binding"/>
    <property type="evidence" value="ECO:0007669"/>
    <property type="project" value="TreeGrafter"/>
</dbReference>
<feature type="region of interest" description="Disordered" evidence="1">
    <location>
        <begin position="1"/>
        <end position="22"/>
    </location>
</feature>
<dbReference type="KEGG" id="pda:120103939"/>
<gene>
    <name evidence="4" type="primary">LOC120103939</name>
</gene>
<name>A0A8B9AAW7_PHODC</name>
<dbReference type="GO" id="GO:0034063">
    <property type="term" value="P:stress granule assembly"/>
    <property type="evidence" value="ECO:0007669"/>
    <property type="project" value="TreeGrafter"/>
</dbReference>
<dbReference type="InterPro" id="IPR025609">
    <property type="entry name" value="Lsm14-like_N"/>
</dbReference>
<dbReference type="Gene3D" id="2.30.30.100">
    <property type="match status" value="1"/>
</dbReference>
<dbReference type="GO" id="GO:0033962">
    <property type="term" value="P:P-body assembly"/>
    <property type="evidence" value="ECO:0007669"/>
    <property type="project" value="TreeGrafter"/>
</dbReference>
<accession>A0A8B9AAW7</accession>
<protein>
    <submittedName>
        <fullName evidence="4">Protein decapping 5 isoform X1</fullName>
    </submittedName>
</protein>
<dbReference type="GO" id="GO:0000932">
    <property type="term" value="C:P-body"/>
    <property type="evidence" value="ECO:0007669"/>
    <property type="project" value="TreeGrafter"/>
</dbReference>
<organism evidence="3 4">
    <name type="scientific">Phoenix dactylifera</name>
    <name type="common">Date palm</name>
    <dbReference type="NCBI Taxonomy" id="42345"/>
    <lineage>
        <taxon>Eukaryota</taxon>
        <taxon>Viridiplantae</taxon>
        <taxon>Streptophyta</taxon>
        <taxon>Embryophyta</taxon>
        <taxon>Tracheophyta</taxon>
        <taxon>Spermatophyta</taxon>
        <taxon>Magnoliopsida</taxon>
        <taxon>Liliopsida</taxon>
        <taxon>Arecaceae</taxon>
        <taxon>Coryphoideae</taxon>
        <taxon>Phoeniceae</taxon>
        <taxon>Phoenix</taxon>
    </lineage>
</organism>
<reference evidence="3" key="1">
    <citation type="journal article" date="2019" name="Nat. Commun.">
        <title>Genome-wide association mapping of date palm fruit traits.</title>
        <authorList>
            <person name="Hazzouri K.M."/>
            <person name="Gros-Balthazard M."/>
            <person name="Flowers J.M."/>
            <person name="Copetti D."/>
            <person name="Lemansour A."/>
            <person name="Lebrun M."/>
            <person name="Masmoudi K."/>
            <person name="Ferrand S."/>
            <person name="Dhar M.I."/>
            <person name="Fresquez Z.A."/>
            <person name="Rosas U."/>
            <person name="Zhang J."/>
            <person name="Talag J."/>
            <person name="Lee S."/>
            <person name="Kudrna D."/>
            <person name="Powell R.F."/>
            <person name="Leitch I.J."/>
            <person name="Krueger R.R."/>
            <person name="Wing R.A."/>
            <person name="Amiri K.M.A."/>
            <person name="Purugganan M.D."/>
        </authorList>
    </citation>
    <scope>NUCLEOTIDE SEQUENCE [LARGE SCALE GENOMIC DNA]</scope>
    <source>
        <strain evidence="3">cv. Khalas</strain>
    </source>
</reference>
<feature type="domain" description="Lsm14-like N-terminal" evidence="2">
    <location>
        <begin position="21"/>
        <end position="115"/>
    </location>
</feature>
<dbReference type="OrthoDB" id="21539at2759"/>
<dbReference type="GeneID" id="120103939"/>
<proteinExistence type="predicted"/>
<dbReference type="AlphaFoldDB" id="A0A8B9AAW7"/>
<evidence type="ECO:0000313" key="4">
    <source>
        <dbReference type="RefSeq" id="XP_038982857.1"/>
    </source>
</evidence>
<evidence type="ECO:0000256" key="1">
    <source>
        <dbReference type="SAM" id="MobiDB-lite"/>
    </source>
</evidence>
<dbReference type="SMART" id="SM01271">
    <property type="entry name" value="LSM14"/>
    <property type="match status" value="1"/>
</dbReference>
<sequence length="122" mass="12445">MAAAEGSSSGSSLSSSSSSPAADSYIGSLISLTSKAEIRYDGVLVSINPQESTIALQNVRSYGTEGRKKDGPQVPPSDKSMNIFCSEEVTSSIFPSCALQSHDAYKPSTSASVGGGALPGHL</sequence>
<dbReference type="InterPro" id="IPR010920">
    <property type="entry name" value="LSM_dom_sf"/>
</dbReference>
<dbReference type="SUPFAM" id="SSF50182">
    <property type="entry name" value="Sm-like ribonucleoproteins"/>
    <property type="match status" value="1"/>
</dbReference>
<dbReference type="Proteomes" id="UP000228380">
    <property type="component" value="Chromosome 5"/>
</dbReference>
<dbReference type="Pfam" id="PF12701">
    <property type="entry name" value="LSM14"/>
    <property type="match status" value="1"/>
</dbReference>
<evidence type="ECO:0000259" key="2">
    <source>
        <dbReference type="SMART" id="SM01271"/>
    </source>
</evidence>
<evidence type="ECO:0000313" key="3">
    <source>
        <dbReference type="Proteomes" id="UP000228380"/>
    </source>
</evidence>
<keyword evidence="3" id="KW-1185">Reference proteome</keyword>
<dbReference type="PANTHER" id="PTHR13586:SF0">
    <property type="entry name" value="TRAILER HITCH, ISOFORM H"/>
    <property type="match status" value="1"/>
</dbReference>
<dbReference type="RefSeq" id="XP_038982857.1">
    <property type="nucleotide sequence ID" value="XM_039126929.1"/>
</dbReference>
<dbReference type="PANTHER" id="PTHR13586">
    <property type="entry name" value="SCD6 PROTEIN-RELATED"/>
    <property type="match status" value="1"/>
</dbReference>
<reference evidence="4" key="2">
    <citation type="submission" date="2025-08" db="UniProtKB">
        <authorList>
            <consortium name="RefSeq"/>
        </authorList>
    </citation>
    <scope>IDENTIFICATION</scope>
    <source>
        <tissue evidence="4">Young leaves</tissue>
    </source>
</reference>